<keyword evidence="2 3" id="KW-0378">Hydrolase</keyword>
<dbReference type="Pfam" id="PF00135">
    <property type="entry name" value="COesterase"/>
    <property type="match status" value="1"/>
</dbReference>
<dbReference type="InterPro" id="IPR002018">
    <property type="entry name" value="CarbesteraseB"/>
</dbReference>
<dbReference type="Gene3D" id="3.40.50.1820">
    <property type="entry name" value="alpha/beta hydrolase"/>
    <property type="match status" value="1"/>
</dbReference>
<evidence type="ECO:0000256" key="3">
    <source>
        <dbReference type="RuleBase" id="RU361235"/>
    </source>
</evidence>
<evidence type="ECO:0000256" key="2">
    <source>
        <dbReference type="ARBA" id="ARBA00022801"/>
    </source>
</evidence>
<name>A0A4Q9MA24_9APHY</name>
<gene>
    <name evidence="5" type="ORF">BD311DRAFT_869308</name>
</gene>
<evidence type="ECO:0000313" key="5">
    <source>
        <dbReference type="EMBL" id="TBU22546.1"/>
    </source>
</evidence>
<dbReference type="GO" id="GO:0016787">
    <property type="term" value="F:hydrolase activity"/>
    <property type="evidence" value="ECO:0007669"/>
    <property type="project" value="UniProtKB-KW"/>
</dbReference>
<dbReference type="InterPro" id="IPR029058">
    <property type="entry name" value="AB_hydrolase_fold"/>
</dbReference>
<proteinExistence type="inferred from homology"/>
<evidence type="ECO:0000256" key="1">
    <source>
        <dbReference type="ARBA" id="ARBA00005964"/>
    </source>
</evidence>
<dbReference type="InterPro" id="IPR050309">
    <property type="entry name" value="Type-B_Carboxylest/Lipase"/>
</dbReference>
<feature type="domain" description="Carboxylesterase type B" evidence="4">
    <location>
        <begin position="24"/>
        <end position="337"/>
    </location>
</feature>
<dbReference type="SUPFAM" id="SSF53474">
    <property type="entry name" value="alpha/beta-Hydrolases"/>
    <property type="match status" value="1"/>
</dbReference>
<protein>
    <recommendedName>
        <fullName evidence="3">Carboxylic ester hydrolase</fullName>
        <ecNumber evidence="3">3.1.1.-</ecNumber>
    </recommendedName>
</protein>
<dbReference type="EC" id="3.1.1.-" evidence="3"/>
<dbReference type="PROSITE" id="PS00122">
    <property type="entry name" value="CARBOXYLESTERASE_B_1"/>
    <property type="match status" value="1"/>
</dbReference>
<dbReference type="PANTHER" id="PTHR11559">
    <property type="entry name" value="CARBOXYLESTERASE"/>
    <property type="match status" value="1"/>
</dbReference>
<dbReference type="AlphaFoldDB" id="A0A4Q9MA24"/>
<sequence length="364" mass="39807">MAIDSRAPRKVWPLQTTPGGFEREAFRWVQKYISAFGGDPSKVMIWGESAGSISVALHMLHNGGNTDGLFRAGFMESGTVLPSGYVDNEYLQITYDGIVQDAGCSGSNDTLQCLREVPAEVLKAAMDKTPTFVGYKQINTPYFPRADGVFVAQPSEQQLLAGAVAQIPLVAGNDQDEGTAFAFPTLNITTDDEILGYINSNFYSNTPRDEVGKILELYPSDPADGAPYNTGDSFAYSPQYKRMAAFQGDFIEIAPRRLFTQYLAEKQPVYSYLSNFHKVEGIGAAHGTELADIFGGGPMQDYLIRFAATLNPNGNGAFTWPRYTNSSPALLTFNDAAPQLNITLDTFRASQMEYLNKLSLADPI</sequence>
<comment type="similarity">
    <text evidence="1 3">Belongs to the type-B carboxylesterase/lipase family.</text>
</comment>
<dbReference type="Proteomes" id="UP000292957">
    <property type="component" value="Unassembled WGS sequence"/>
</dbReference>
<evidence type="ECO:0000259" key="4">
    <source>
        <dbReference type="Pfam" id="PF00135"/>
    </source>
</evidence>
<accession>A0A4Q9MA24</accession>
<reference evidence="5" key="1">
    <citation type="submission" date="2019-01" db="EMBL/GenBank/DDBJ databases">
        <title>Draft genome sequences of three monokaryotic isolates of the white-rot basidiomycete fungus Dichomitus squalens.</title>
        <authorList>
            <consortium name="DOE Joint Genome Institute"/>
            <person name="Lopez S.C."/>
            <person name="Andreopoulos B."/>
            <person name="Pangilinan J."/>
            <person name="Lipzen A."/>
            <person name="Riley R."/>
            <person name="Ahrendt S."/>
            <person name="Ng V."/>
            <person name="Barry K."/>
            <person name="Daum C."/>
            <person name="Grigoriev I.V."/>
            <person name="Hilden K.S."/>
            <person name="Makela M.R."/>
            <person name="de Vries R.P."/>
        </authorList>
    </citation>
    <scope>NUCLEOTIDE SEQUENCE [LARGE SCALE GENOMIC DNA]</scope>
    <source>
        <strain evidence="5">OM18370.1</strain>
    </source>
</reference>
<dbReference type="OrthoDB" id="408631at2759"/>
<organism evidence="5">
    <name type="scientific">Dichomitus squalens</name>
    <dbReference type="NCBI Taxonomy" id="114155"/>
    <lineage>
        <taxon>Eukaryota</taxon>
        <taxon>Fungi</taxon>
        <taxon>Dikarya</taxon>
        <taxon>Basidiomycota</taxon>
        <taxon>Agaricomycotina</taxon>
        <taxon>Agaricomycetes</taxon>
        <taxon>Polyporales</taxon>
        <taxon>Polyporaceae</taxon>
        <taxon>Dichomitus</taxon>
    </lineage>
</organism>
<dbReference type="InterPro" id="IPR019826">
    <property type="entry name" value="Carboxylesterase_B_AS"/>
</dbReference>
<dbReference type="EMBL" id="ML143537">
    <property type="protein sequence ID" value="TBU22546.1"/>
    <property type="molecule type" value="Genomic_DNA"/>
</dbReference>